<accession>A0A9W7E6G1</accession>
<proteinExistence type="inferred from homology"/>
<evidence type="ECO:0000256" key="5">
    <source>
        <dbReference type="SAM" id="MobiDB-lite"/>
    </source>
</evidence>
<feature type="compositionally biased region" description="Basic and acidic residues" evidence="5">
    <location>
        <begin position="448"/>
        <end position="466"/>
    </location>
</feature>
<organism evidence="6 7">
    <name type="scientific">Triparma retinervis</name>
    <dbReference type="NCBI Taxonomy" id="2557542"/>
    <lineage>
        <taxon>Eukaryota</taxon>
        <taxon>Sar</taxon>
        <taxon>Stramenopiles</taxon>
        <taxon>Ochrophyta</taxon>
        <taxon>Bolidophyceae</taxon>
        <taxon>Parmales</taxon>
        <taxon>Triparmaceae</taxon>
        <taxon>Triparma</taxon>
    </lineage>
</organism>
<dbReference type="EMBL" id="BRXZ01001171">
    <property type="protein sequence ID" value="GMH64288.1"/>
    <property type="molecule type" value="Genomic_DNA"/>
</dbReference>
<dbReference type="OrthoDB" id="2019504at2759"/>
<keyword evidence="7" id="KW-1185">Reference proteome</keyword>
<feature type="compositionally biased region" description="Acidic residues" evidence="5">
    <location>
        <begin position="422"/>
        <end position="434"/>
    </location>
</feature>
<dbReference type="InterPro" id="IPR010301">
    <property type="entry name" value="RRP1"/>
</dbReference>
<evidence type="ECO:0000256" key="3">
    <source>
        <dbReference type="ARBA" id="ARBA00022552"/>
    </source>
</evidence>
<dbReference type="Proteomes" id="UP001165082">
    <property type="component" value="Unassembled WGS sequence"/>
</dbReference>
<keyword evidence="4" id="KW-0539">Nucleus</keyword>
<feature type="region of interest" description="Disordered" evidence="5">
    <location>
        <begin position="164"/>
        <end position="207"/>
    </location>
</feature>
<dbReference type="PANTHER" id="PTHR13026:SF0">
    <property type="entry name" value="RIBOSOMAL RNA PROCESSING 1B"/>
    <property type="match status" value="1"/>
</dbReference>
<evidence type="ECO:0008006" key="8">
    <source>
        <dbReference type="Google" id="ProtNLM"/>
    </source>
</evidence>
<evidence type="ECO:0000256" key="2">
    <source>
        <dbReference type="ARBA" id="ARBA00006374"/>
    </source>
</evidence>
<feature type="region of interest" description="Disordered" evidence="5">
    <location>
        <begin position="1"/>
        <end position="48"/>
    </location>
</feature>
<comment type="similarity">
    <text evidence="2">Belongs to the RRP1 family.</text>
</comment>
<evidence type="ECO:0000256" key="4">
    <source>
        <dbReference type="ARBA" id="ARBA00023242"/>
    </source>
</evidence>
<name>A0A9W7E6G1_9STRA</name>
<evidence type="ECO:0000313" key="6">
    <source>
        <dbReference type="EMBL" id="GMH64288.1"/>
    </source>
</evidence>
<dbReference type="AlphaFoldDB" id="A0A9W7E6G1"/>
<protein>
    <recommendedName>
        <fullName evidence="8">Nucleolar protein</fullName>
    </recommendedName>
</protein>
<feature type="region of interest" description="Disordered" evidence="5">
    <location>
        <begin position="422"/>
        <end position="602"/>
    </location>
</feature>
<feature type="compositionally biased region" description="Acidic residues" evidence="5">
    <location>
        <begin position="172"/>
        <end position="186"/>
    </location>
</feature>
<dbReference type="GO" id="GO:0006364">
    <property type="term" value="P:rRNA processing"/>
    <property type="evidence" value="ECO:0007669"/>
    <property type="project" value="UniProtKB-KW"/>
</dbReference>
<dbReference type="Pfam" id="PF05997">
    <property type="entry name" value="Nop52"/>
    <property type="match status" value="1"/>
</dbReference>
<feature type="compositionally biased region" description="Basic residues" evidence="5">
    <location>
        <begin position="589"/>
        <end position="602"/>
    </location>
</feature>
<dbReference type="GO" id="GO:0030688">
    <property type="term" value="C:preribosome, small subunit precursor"/>
    <property type="evidence" value="ECO:0007669"/>
    <property type="project" value="InterPro"/>
</dbReference>
<comment type="caution">
    <text evidence="6">The sequence shown here is derived from an EMBL/GenBank/DDBJ whole genome shotgun (WGS) entry which is preliminary data.</text>
</comment>
<evidence type="ECO:0000256" key="1">
    <source>
        <dbReference type="ARBA" id="ARBA00004123"/>
    </source>
</evidence>
<reference evidence="6" key="1">
    <citation type="submission" date="2022-07" db="EMBL/GenBank/DDBJ databases">
        <title>Genome analysis of Parmales, a sister group of diatoms, reveals the evolutionary specialization of diatoms from phago-mixotrophs to photoautotrophs.</title>
        <authorList>
            <person name="Ban H."/>
            <person name="Sato S."/>
            <person name="Yoshikawa S."/>
            <person name="Kazumasa Y."/>
            <person name="Nakamura Y."/>
            <person name="Ichinomiya M."/>
            <person name="Saitoh K."/>
            <person name="Sato N."/>
            <person name="Blanc-Mathieu R."/>
            <person name="Endo H."/>
            <person name="Kuwata A."/>
            <person name="Ogata H."/>
        </authorList>
    </citation>
    <scope>NUCLEOTIDE SEQUENCE</scope>
</reference>
<sequence length="602" mass="68190">MSSKMSTKNAPRNPPPKTKSALKRERKKALKAKKASLNPTQKRELNYKREAGFVDQSFDPTQPITLAPDSGELKFAKQLGSSNQKTRHRTALALSAYLKAKSQPSNAGFSELDFMKLQKALFYCLWLCDKVPVQEELSDIIAPLLHECGGGEEADMKSAEEYLKMTGGDGNEGMDVDEESSEDEEVSMGGPDEAPAEGEEDEEENAYTAPHCAGVHLSSLFVATFFRTVVREWEGVDQYRLDKIYTLVRKVLRQVYMYYDKRGFHQGIIAQFNDALVEEVLQKTPNGMRFHLIDIAIDELALVNPGISTEEFINVLEPYVAIAQAEEDKIVKKKVFENVFLKFLVKYSCFQDLKEEGGEEEDAPIIFDNVDVEGVAEFLFEVGKAAETRDGNRKMLYDMNKTYLKRVAKRMREAKEGLFGDVNEESEEEGEEVVLESAKKGPKKGPKKEKEKEKREEEKEVAETTPKRKRKASVDINEMRDSDEDLKSPPKEDRRVSFASKNKSKGYKKSMKDLTSSPCIISPPPKRGVLNKKKVAETQRKLEEQRIRKEELAEERRIKRQKKAAEKKAKAEEAEKNGEKGAENTNKTATKKNKKKGAAKKR</sequence>
<evidence type="ECO:0000313" key="7">
    <source>
        <dbReference type="Proteomes" id="UP001165082"/>
    </source>
</evidence>
<gene>
    <name evidence="6" type="ORF">TrRE_jg3805</name>
</gene>
<feature type="compositionally biased region" description="Polar residues" evidence="5">
    <location>
        <begin position="1"/>
        <end position="10"/>
    </location>
</feature>
<feature type="compositionally biased region" description="Basic and acidic residues" evidence="5">
    <location>
        <begin position="477"/>
        <end position="496"/>
    </location>
</feature>
<keyword evidence="3" id="KW-0698">rRNA processing</keyword>
<dbReference type="GO" id="GO:0005634">
    <property type="term" value="C:nucleus"/>
    <property type="evidence" value="ECO:0007669"/>
    <property type="project" value="UniProtKB-SubCell"/>
</dbReference>
<feature type="compositionally biased region" description="Basic and acidic residues" evidence="5">
    <location>
        <begin position="534"/>
        <end position="582"/>
    </location>
</feature>
<dbReference type="PANTHER" id="PTHR13026">
    <property type="entry name" value="NNP-1 PROTEIN NOVEL NUCLEAR PROTEIN 1 NOP52"/>
    <property type="match status" value="1"/>
</dbReference>
<comment type="subcellular location">
    <subcellularLocation>
        <location evidence="1">Nucleus</location>
    </subcellularLocation>
</comment>
<feature type="compositionally biased region" description="Basic residues" evidence="5">
    <location>
        <begin position="20"/>
        <end position="34"/>
    </location>
</feature>
<feature type="compositionally biased region" description="Acidic residues" evidence="5">
    <location>
        <begin position="194"/>
        <end position="205"/>
    </location>
</feature>